<feature type="region of interest" description="Disordered" evidence="1">
    <location>
        <begin position="79"/>
        <end position="103"/>
    </location>
</feature>
<reference evidence="3" key="1">
    <citation type="journal article" date="2012" name="Science">
        <title>The Paleozoic origin of enzymatic lignin decomposition reconstructed from 31 fungal genomes.</title>
        <authorList>
            <person name="Floudas D."/>
            <person name="Binder M."/>
            <person name="Riley R."/>
            <person name="Barry K."/>
            <person name="Blanchette R.A."/>
            <person name="Henrissat B."/>
            <person name="Martinez A.T."/>
            <person name="Otillar R."/>
            <person name="Spatafora J.W."/>
            <person name="Yadav J.S."/>
            <person name="Aerts A."/>
            <person name="Benoit I."/>
            <person name="Boyd A."/>
            <person name="Carlson A."/>
            <person name="Copeland A."/>
            <person name="Coutinho P.M."/>
            <person name="de Vries R.P."/>
            <person name="Ferreira P."/>
            <person name="Findley K."/>
            <person name="Foster B."/>
            <person name="Gaskell J."/>
            <person name="Glotzer D."/>
            <person name="Gorecki P."/>
            <person name="Heitman J."/>
            <person name="Hesse C."/>
            <person name="Hori C."/>
            <person name="Igarashi K."/>
            <person name="Jurgens J.A."/>
            <person name="Kallen N."/>
            <person name="Kersten P."/>
            <person name="Kohler A."/>
            <person name="Kuees U."/>
            <person name="Kumar T.K.A."/>
            <person name="Kuo A."/>
            <person name="LaButti K."/>
            <person name="Larrondo L.F."/>
            <person name="Lindquist E."/>
            <person name="Ling A."/>
            <person name="Lombard V."/>
            <person name="Lucas S."/>
            <person name="Lundell T."/>
            <person name="Martin R."/>
            <person name="McLaughlin D.J."/>
            <person name="Morgenstern I."/>
            <person name="Morin E."/>
            <person name="Murat C."/>
            <person name="Nagy L.G."/>
            <person name="Nolan M."/>
            <person name="Ohm R.A."/>
            <person name="Patyshakuliyeva A."/>
            <person name="Rokas A."/>
            <person name="Ruiz-Duenas F.J."/>
            <person name="Sabat G."/>
            <person name="Salamov A."/>
            <person name="Samejima M."/>
            <person name="Schmutz J."/>
            <person name="Slot J.C."/>
            <person name="St John F."/>
            <person name="Stenlid J."/>
            <person name="Sun H."/>
            <person name="Sun S."/>
            <person name="Syed K."/>
            <person name="Tsang A."/>
            <person name="Wiebenga A."/>
            <person name="Young D."/>
            <person name="Pisabarro A."/>
            <person name="Eastwood D.C."/>
            <person name="Martin F."/>
            <person name="Cullen D."/>
            <person name="Grigoriev I.V."/>
            <person name="Hibbett D.S."/>
        </authorList>
    </citation>
    <scope>NUCLEOTIDE SEQUENCE [LARGE SCALE GENOMIC DNA]</scope>
    <source>
        <strain evidence="3">TFB10046</strain>
    </source>
</reference>
<feature type="region of interest" description="Disordered" evidence="1">
    <location>
        <begin position="136"/>
        <end position="168"/>
    </location>
</feature>
<evidence type="ECO:0000256" key="1">
    <source>
        <dbReference type="SAM" id="MobiDB-lite"/>
    </source>
</evidence>
<evidence type="ECO:0000313" key="3">
    <source>
        <dbReference type="Proteomes" id="UP000006514"/>
    </source>
</evidence>
<accession>J0D2L4</accession>
<dbReference type="KEGG" id="adl:AURDEDRAFT_131962"/>
<feature type="compositionally biased region" description="Basic and acidic residues" evidence="1">
    <location>
        <begin position="136"/>
        <end position="148"/>
    </location>
</feature>
<keyword evidence="3" id="KW-1185">Reference proteome</keyword>
<evidence type="ECO:0000313" key="2">
    <source>
        <dbReference type="EMBL" id="EJD32867.1"/>
    </source>
</evidence>
<protein>
    <submittedName>
        <fullName evidence="2">Uncharacterized protein</fullName>
    </submittedName>
</protein>
<name>J0D2L4_AURST</name>
<dbReference type="InParanoid" id="J0D2L4"/>
<sequence>MTSEAIKYVGWSEVNRHEHRGGLMEEFKNAAAVRNPLAADREVTHSDHVRGDSGADVRKAVFEPEWDDEGQRQRETARALQQSRKGANDNAVGAQDEHIPGTRRFHSKIPVLAHKHKAHQLWGRDVDKYERQKLNREAVDGSHLRGGPDEEGDKAQGSWHQHTGDEHGKLLSTLRSRRRRSLRNGCPPALTATSAEPLASGGRTTALGRTQQH</sequence>
<gene>
    <name evidence="2" type="ORF">AURDEDRAFT_131962</name>
</gene>
<organism evidence="2 3">
    <name type="scientific">Auricularia subglabra (strain TFB-10046 / SS5)</name>
    <name type="common">White-rot fungus</name>
    <name type="synonym">Auricularia delicata (strain TFB10046)</name>
    <dbReference type="NCBI Taxonomy" id="717982"/>
    <lineage>
        <taxon>Eukaryota</taxon>
        <taxon>Fungi</taxon>
        <taxon>Dikarya</taxon>
        <taxon>Basidiomycota</taxon>
        <taxon>Agaricomycotina</taxon>
        <taxon>Agaricomycetes</taxon>
        <taxon>Auriculariales</taxon>
        <taxon>Auriculariaceae</taxon>
        <taxon>Auricularia</taxon>
    </lineage>
</organism>
<dbReference type="AlphaFoldDB" id="J0D2L4"/>
<dbReference type="EMBL" id="JH688592">
    <property type="protein sequence ID" value="EJD32867.1"/>
    <property type="molecule type" value="Genomic_DNA"/>
</dbReference>
<feature type="region of interest" description="Disordered" evidence="1">
    <location>
        <begin position="180"/>
        <end position="213"/>
    </location>
</feature>
<dbReference type="Proteomes" id="UP000006514">
    <property type="component" value="Unassembled WGS sequence"/>
</dbReference>
<proteinExistence type="predicted"/>